<keyword evidence="1" id="KW-0472">Membrane</keyword>
<keyword evidence="1" id="KW-1133">Transmembrane helix</keyword>
<evidence type="ECO:0000313" key="3">
    <source>
        <dbReference type="Proteomes" id="UP001060919"/>
    </source>
</evidence>
<reference evidence="2" key="1">
    <citation type="submission" date="2022-09" db="EMBL/GenBank/DDBJ databases">
        <title>Aureispira anguillicida sp. nov., isolated from Leptocephalus of Japanese eel Anguilla japonica.</title>
        <authorList>
            <person name="Yuasa K."/>
            <person name="Mekata T."/>
            <person name="Ikunari K."/>
        </authorList>
    </citation>
    <scope>NUCLEOTIDE SEQUENCE</scope>
    <source>
        <strain evidence="2">EL160426</strain>
    </source>
</reference>
<proteinExistence type="predicted"/>
<feature type="transmembrane region" description="Helical" evidence="1">
    <location>
        <begin position="95"/>
        <end position="114"/>
    </location>
</feature>
<keyword evidence="1" id="KW-0812">Transmembrane</keyword>
<evidence type="ECO:0000313" key="2">
    <source>
        <dbReference type="EMBL" id="BDS13923.1"/>
    </source>
</evidence>
<feature type="transmembrane region" description="Helical" evidence="1">
    <location>
        <begin position="60"/>
        <end position="80"/>
    </location>
</feature>
<dbReference type="RefSeq" id="WP_264789169.1">
    <property type="nucleotide sequence ID" value="NZ_AP026867.1"/>
</dbReference>
<feature type="transmembrane region" description="Helical" evidence="1">
    <location>
        <begin position="120"/>
        <end position="138"/>
    </location>
</feature>
<organism evidence="2 3">
    <name type="scientific">Aureispira anguillae</name>
    <dbReference type="NCBI Taxonomy" id="2864201"/>
    <lineage>
        <taxon>Bacteria</taxon>
        <taxon>Pseudomonadati</taxon>
        <taxon>Bacteroidota</taxon>
        <taxon>Saprospiria</taxon>
        <taxon>Saprospirales</taxon>
        <taxon>Saprospiraceae</taxon>
        <taxon>Aureispira</taxon>
    </lineage>
</organism>
<gene>
    <name evidence="2" type="ORF">AsAng_0046860</name>
</gene>
<accession>A0A915YJD6</accession>
<sequence>MMSKTMHKLWLKVTAVAIFCYAILFFLGTITKTNKLIQLVLDFSSWPLDGNQNYDAPTTVFLSALLGGILLGWAVLIWLLSSEIYEKAPEQTRKIVLTSLLSWFLVDSLGSILSGNFNNFIVNIFLLLILVGPLWRPARE</sequence>
<keyword evidence="3" id="KW-1185">Reference proteome</keyword>
<dbReference type="AlphaFoldDB" id="A0A915YJD6"/>
<name>A0A915YJD6_9BACT</name>
<dbReference type="KEGG" id="aup:AsAng_0046860"/>
<dbReference type="EMBL" id="AP026867">
    <property type="protein sequence ID" value="BDS13923.1"/>
    <property type="molecule type" value="Genomic_DNA"/>
</dbReference>
<evidence type="ECO:0000256" key="1">
    <source>
        <dbReference type="SAM" id="Phobius"/>
    </source>
</evidence>
<feature type="transmembrane region" description="Helical" evidence="1">
    <location>
        <begin position="9"/>
        <end position="30"/>
    </location>
</feature>
<protein>
    <submittedName>
        <fullName evidence="2">Uncharacterized protein</fullName>
    </submittedName>
</protein>
<dbReference type="Proteomes" id="UP001060919">
    <property type="component" value="Chromosome"/>
</dbReference>